<reference evidence="2 3" key="1">
    <citation type="submission" date="2014-09" db="EMBL/GenBank/DDBJ databases">
        <authorList>
            <person name="McGinnis J.M."/>
            <person name="Wolfgang W.J."/>
        </authorList>
    </citation>
    <scope>NUCLEOTIDE SEQUENCE [LARGE SCALE GENOMIC DNA]</scope>
    <source>
        <strain evidence="2 3">HAMBI 3106</strain>
    </source>
</reference>
<dbReference type="PROSITE" id="PS51257">
    <property type="entry name" value="PROKAR_LIPOPROTEIN"/>
    <property type="match status" value="1"/>
</dbReference>
<evidence type="ECO:0000256" key="1">
    <source>
        <dbReference type="SAM" id="Phobius"/>
    </source>
</evidence>
<dbReference type="AlphaFoldDB" id="A0A099EVK9"/>
<proteinExistence type="predicted"/>
<evidence type="ECO:0000313" key="3">
    <source>
        <dbReference type="Proteomes" id="UP000029917"/>
    </source>
</evidence>
<dbReference type="RefSeq" id="WP_036721906.1">
    <property type="nucleotide sequence ID" value="NZ_JRKS01000080.1"/>
</dbReference>
<keyword evidence="3" id="KW-1185">Reference proteome</keyword>
<reference evidence="2 3" key="2">
    <citation type="submission" date="2014-10" db="EMBL/GenBank/DDBJ databases">
        <title>Paracoccus sanguinis sp. nov., isolated from clinical specimens of New York State patients.</title>
        <authorList>
            <person name="Mingle L.A."/>
            <person name="Cole J.A."/>
            <person name="Lapierre P."/>
            <person name="Musser K.A."/>
        </authorList>
    </citation>
    <scope>NUCLEOTIDE SEQUENCE [LARGE SCALE GENOMIC DNA]</scope>
    <source>
        <strain evidence="2 3">HAMBI 3106</strain>
    </source>
</reference>
<dbReference type="Proteomes" id="UP000029917">
    <property type="component" value="Unassembled WGS sequence"/>
</dbReference>
<comment type="caution">
    <text evidence="2">The sequence shown here is derived from an EMBL/GenBank/DDBJ whole genome shotgun (WGS) entry which is preliminary data.</text>
</comment>
<name>A0A099EVK9_9RHOB</name>
<dbReference type="EMBL" id="JRKS01000080">
    <property type="protein sequence ID" value="KGJ01997.1"/>
    <property type="molecule type" value="Genomic_DNA"/>
</dbReference>
<gene>
    <name evidence="2" type="ORF">IC63_15590</name>
</gene>
<accession>A0A099EVK9</accession>
<dbReference type="OrthoDB" id="9996790at2"/>
<protein>
    <submittedName>
        <fullName evidence="2">Uncharacterized protein</fullName>
    </submittedName>
</protein>
<keyword evidence="1" id="KW-0812">Transmembrane</keyword>
<feature type="transmembrane region" description="Helical" evidence="1">
    <location>
        <begin position="87"/>
        <end position="110"/>
    </location>
</feature>
<keyword evidence="1" id="KW-0472">Membrane</keyword>
<sequence length="124" mass="13187">MKDRVGVRLAVAAVLVGLGCTAVVAALISGFGPRHFGVGAPNGYELGQLLGLADEGVPTPIGIYRESLRWLPAWLRPPVERLLHVQVWVWALILLPIHAVLASLAFDWAVGGGPALQRSHGDDL</sequence>
<keyword evidence="1" id="KW-1133">Transmembrane helix</keyword>
<organism evidence="2 3">
    <name type="scientific">Paracoccus sphaerophysae</name>
    <dbReference type="NCBI Taxonomy" id="690417"/>
    <lineage>
        <taxon>Bacteria</taxon>
        <taxon>Pseudomonadati</taxon>
        <taxon>Pseudomonadota</taxon>
        <taxon>Alphaproteobacteria</taxon>
        <taxon>Rhodobacterales</taxon>
        <taxon>Paracoccaceae</taxon>
        <taxon>Paracoccus</taxon>
    </lineage>
</organism>
<evidence type="ECO:0000313" key="2">
    <source>
        <dbReference type="EMBL" id="KGJ01997.1"/>
    </source>
</evidence>